<dbReference type="EC" id="2.4.99.12" evidence="3 9"/>
<comment type="pathway">
    <text evidence="2 9">Bacterial outer membrane biogenesis; LPS core biosynthesis.</text>
</comment>
<dbReference type="Pfam" id="PF04413">
    <property type="entry name" value="Glycos_transf_N"/>
    <property type="match status" value="1"/>
</dbReference>
<evidence type="ECO:0000256" key="1">
    <source>
        <dbReference type="ARBA" id="ARBA00003394"/>
    </source>
</evidence>
<dbReference type="GO" id="GO:0005886">
    <property type="term" value="C:plasma membrane"/>
    <property type="evidence" value="ECO:0007669"/>
    <property type="project" value="UniProtKB-SubCell"/>
</dbReference>
<evidence type="ECO:0000256" key="3">
    <source>
        <dbReference type="ARBA" id="ARBA00012621"/>
    </source>
</evidence>
<keyword evidence="9" id="KW-1003">Cell membrane</keyword>
<gene>
    <name evidence="11" type="ORF">EP867_14310</name>
</gene>
<reference evidence="11 12" key="1">
    <citation type="journal article" date="2015" name="Int. J. Syst. Evol. Microbiol.">
        <title>Gemmobacter intermedius sp. nov., isolated from a white stork (Ciconia ciconia).</title>
        <authorList>
            <person name="Kampfer P."/>
            <person name="Jerzak L."/>
            <person name="Wilharm G."/>
            <person name="Golke J."/>
            <person name="Busse H.J."/>
            <person name="Glaeser S.P."/>
        </authorList>
    </citation>
    <scope>NUCLEOTIDE SEQUENCE [LARGE SCALE GENOMIC DNA]</scope>
    <source>
        <strain evidence="11 12">119/4</strain>
    </source>
</reference>
<dbReference type="PANTHER" id="PTHR42755">
    <property type="entry name" value="3-DEOXY-MANNO-OCTULOSONATE CYTIDYLYLTRANSFERASE"/>
    <property type="match status" value="1"/>
</dbReference>
<comment type="function">
    <text evidence="1 9">Involved in lipopolysaccharide (LPS) biosynthesis. Catalyzes the transfer of 3-deoxy-D-manno-octulosonate (Kdo) residue(s) from CMP-Kdo to lipid IV(A), the tetraacyldisaccharide-1,4'-bisphosphate precursor of lipid A.</text>
</comment>
<dbReference type="Proteomes" id="UP000287168">
    <property type="component" value="Unassembled WGS sequence"/>
</dbReference>
<dbReference type="GO" id="GO:0009245">
    <property type="term" value="P:lipid A biosynthetic process"/>
    <property type="evidence" value="ECO:0007669"/>
    <property type="project" value="TreeGrafter"/>
</dbReference>
<organism evidence="11 12">
    <name type="scientific">Falsigemmobacter intermedius</name>
    <dbReference type="NCBI Taxonomy" id="1553448"/>
    <lineage>
        <taxon>Bacteria</taxon>
        <taxon>Pseudomonadati</taxon>
        <taxon>Pseudomonadota</taxon>
        <taxon>Alphaproteobacteria</taxon>
        <taxon>Rhodobacterales</taxon>
        <taxon>Paracoccaceae</taxon>
        <taxon>Falsigemmobacter</taxon>
    </lineage>
</organism>
<evidence type="ECO:0000256" key="8">
    <source>
        <dbReference type="PIRSR" id="PIRSR639901-1"/>
    </source>
</evidence>
<dbReference type="PANTHER" id="PTHR42755:SF1">
    <property type="entry name" value="3-DEOXY-D-MANNO-OCTULOSONIC ACID TRANSFERASE, MITOCHONDRIAL-RELATED"/>
    <property type="match status" value="1"/>
</dbReference>
<dbReference type="AlphaFoldDB" id="A0A3S4XMT1"/>
<dbReference type="GO" id="GO:0009244">
    <property type="term" value="P:lipopolysaccharide core region biosynthetic process"/>
    <property type="evidence" value="ECO:0007669"/>
    <property type="project" value="UniProtKB-UniRule"/>
</dbReference>
<evidence type="ECO:0000256" key="5">
    <source>
        <dbReference type="ARBA" id="ARBA00022679"/>
    </source>
</evidence>
<comment type="catalytic activity">
    <reaction evidence="7 9">
        <text>lipid IVA (E. coli) + CMP-3-deoxy-beta-D-manno-octulosonate = alpha-Kdo-(2-&gt;6)-lipid IVA (E. coli) + CMP + H(+)</text>
        <dbReference type="Rhea" id="RHEA:28066"/>
        <dbReference type="ChEBI" id="CHEBI:15378"/>
        <dbReference type="ChEBI" id="CHEBI:58603"/>
        <dbReference type="ChEBI" id="CHEBI:60364"/>
        <dbReference type="ChEBI" id="CHEBI:60377"/>
        <dbReference type="ChEBI" id="CHEBI:85987"/>
        <dbReference type="EC" id="2.4.99.12"/>
    </reaction>
</comment>
<dbReference type="GO" id="GO:0043842">
    <property type="term" value="F:Kdo transferase activity"/>
    <property type="evidence" value="ECO:0007669"/>
    <property type="project" value="UniProtKB-EC"/>
</dbReference>
<comment type="caution">
    <text evidence="11">The sequence shown here is derived from an EMBL/GenBank/DDBJ whole genome shotgun (WGS) entry which is preliminary data.</text>
</comment>
<evidence type="ECO:0000256" key="4">
    <source>
        <dbReference type="ARBA" id="ARBA00019077"/>
    </source>
</evidence>
<evidence type="ECO:0000256" key="9">
    <source>
        <dbReference type="RuleBase" id="RU365103"/>
    </source>
</evidence>
<comment type="similarity">
    <text evidence="9">Belongs to the glycosyltransferase group 1 family.</text>
</comment>
<accession>A0A3S4XMT1</accession>
<keyword evidence="9" id="KW-0448">Lipopolysaccharide biosynthesis</keyword>
<keyword evidence="12" id="KW-1185">Reference proteome</keyword>
<comment type="subcellular location">
    <subcellularLocation>
        <location evidence="9">Cell membrane</location>
    </subcellularLocation>
</comment>
<evidence type="ECO:0000256" key="2">
    <source>
        <dbReference type="ARBA" id="ARBA00004713"/>
    </source>
</evidence>
<dbReference type="Gene3D" id="3.40.50.11720">
    <property type="entry name" value="3-Deoxy-D-manno-octulosonic-acid transferase, N-terminal domain"/>
    <property type="match status" value="1"/>
</dbReference>
<evidence type="ECO:0000313" key="11">
    <source>
        <dbReference type="EMBL" id="RWY39217.1"/>
    </source>
</evidence>
<dbReference type="InterPro" id="IPR039901">
    <property type="entry name" value="Kdotransferase"/>
</dbReference>
<dbReference type="SUPFAM" id="SSF53756">
    <property type="entry name" value="UDP-Glycosyltransferase/glycogen phosphorylase"/>
    <property type="match status" value="1"/>
</dbReference>
<sequence length="422" mass="46845">MMRAFLLFWSALWTVSLPLIRGYLRKRAKKDPLYAQHLPERFGRYENPRKGAVWFHAVSLGEVRSAVPLMRAMLEAGEHLLITCFTPAGRREAEKVFAGEAVQVVWVPLELERCFKRFFQAFAPKLGLVMEVEIWPRMVQSARDHGVPLLMCNAGYPLNSMMRDRGFPLRPAVMRRFAGALVKSELQRERFREVGVEPIFVTGELRFDQPIPPAHLEKGAAALAALVRGRPVIGLASIVEGEEELILSAIARALTELTPRPLIVLVPRAPERFAPVAEALTKMGVNFARRSELFDKDLTLKAPADIDLLLGDSIGEMYFYLSMTDRVLVGGGFTPKGSHNIIEPLALGKPVVVGPDISTIEYPAVEAIRAGVCLQVGPEQVLRAFSAEGWAGPTPDQITAFLAEHSGGTRRAMEALHPWLQK</sequence>
<keyword evidence="5 9" id="KW-0808">Transferase</keyword>
<dbReference type="Gene3D" id="3.40.50.2000">
    <property type="entry name" value="Glycogen Phosphorylase B"/>
    <property type="match status" value="1"/>
</dbReference>
<name>A0A3S4XMT1_9RHOB</name>
<feature type="domain" description="3-deoxy-D-manno-octulosonic-acid transferase N-terminal" evidence="10">
    <location>
        <begin position="37"/>
        <end position="209"/>
    </location>
</feature>
<evidence type="ECO:0000259" key="10">
    <source>
        <dbReference type="Pfam" id="PF04413"/>
    </source>
</evidence>
<dbReference type="UniPathway" id="UPA00958"/>
<feature type="active site" description="Proton acceptor" evidence="8">
    <location>
        <position position="62"/>
    </location>
</feature>
<dbReference type="RefSeq" id="WP_128490168.1">
    <property type="nucleotide sequence ID" value="NZ_JBHLXB010000029.1"/>
</dbReference>
<proteinExistence type="inferred from homology"/>
<evidence type="ECO:0000313" key="12">
    <source>
        <dbReference type="Proteomes" id="UP000287168"/>
    </source>
</evidence>
<evidence type="ECO:0000256" key="6">
    <source>
        <dbReference type="ARBA" id="ARBA00031445"/>
    </source>
</evidence>
<dbReference type="OrthoDB" id="9789797at2"/>
<dbReference type="InterPro" id="IPR007507">
    <property type="entry name" value="Glycos_transf_N"/>
</dbReference>
<dbReference type="InterPro" id="IPR038107">
    <property type="entry name" value="Glycos_transf_N_sf"/>
</dbReference>
<evidence type="ECO:0000256" key="7">
    <source>
        <dbReference type="ARBA" id="ARBA00049183"/>
    </source>
</evidence>
<keyword evidence="9" id="KW-0472">Membrane</keyword>
<protein>
    <recommendedName>
        <fullName evidence="4 9">3-deoxy-D-manno-octulosonic acid transferase</fullName>
        <shortName evidence="9">Kdo transferase</shortName>
        <ecNumber evidence="3 9">2.4.99.12</ecNumber>
    </recommendedName>
    <alternativeName>
        <fullName evidence="6 9">Lipid IV(A) 3-deoxy-D-manno-octulosonic acid transferase</fullName>
    </alternativeName>
</protein>
<dbReference type="EMBL" id="SBLC01000024">
    <property type="protein sequence ID" value="RWY39217.1"/>
    <property type="molecule type" value="Genomic_DNA"/>
</dbReference>